<geneLocation type="plasmid" evidence="4">
    <name>pfdu301a</name>
</geneLocation>
<feature type="region of interest" description="Disordered" evidence="1">
    <location>
        <begin position="22"/>
        <end position="56"/>
    </location>
</feature>
<evidence type="ECO:0000256" key="2">
    <source>
        <dbReference type="SAM" id="SignalP"/>
    </source>
</evidence>
<dbReference type="Proteomes" id="UP000501076">
    <property type="component" value="Plasmid pFDU301A"/>
</dbReference>
<proteinExistence type="predicted"/>
<protein>
    <recommendedName>
        <fullName evidence="5">Lipoprotein</fullName>
    </recommendedName>
</protein>
<evidence type="ECO:0000313" key="3">
    <source>
        <dbReference type="EMBL" id="QJX80438.1"/>
    </source>
</evidence>
<sequence length="359" mass="40090">MSKWLIVAASVALLLSACGKESAEQSSASGAKSTETSSTSKESNSSTKTSSTTSEVNKVIIKSEEKQLGGDSFTDLVDESQLYDLNYSIKVEENTTYIYFLKDDELYVSICKDGKWIKKDKKIDLKFDPNSDTVYTSGNRALEITKEINEPAKYILHTFDNDGENVKTEQIASSDYTPSINPSTVVNTSKGDALLIPDNNELILLNSEKKKYTFKDTESIYNNGFIFVDLPQHEYYSFQIDSSEINAQKVNIKNGEPAYDNDGQEKIWDVGTAQGFLGEANSKEFYFFETENGVSSVSLYDKNKLTTSGNHANLSVLAEKDNWHSNVDGKNLYMYELISYKHKPSLHIAKLTYSSNSAE</sequence>
<gene>
    <name evidence="3" type="ORF">FDZ14_30590</name>
</gene>
<name>A0A6M6E7D7_PRIMG</name>
<feature type="signal peptide" evidence="2">
    <location>
        <begin position="1"/>
        <end position="23"/>
    </location>
</feature>
<reference evidence="3 4" key="1">
    <citation type="submission" date="2019-10" db="EMBL/GenBank/DDBJ databases">
        <title>Complete genome sequences for adaption low water activity.</title>
        <authorList>
            <person name="Zhao L."/>
            <person name="Zhong J."/>
        </authorList>
    </citation>
    <scope>NUCLEOTIDE SEQUENCE [LARGE SCALE GENOMIC DNA]</scope>
    <source>
        <strain evidence="3 4">FDU301</strain>
        <plasmid evidence="4">pfdu301a</plasmid>
    </source>
</reference>
<dbReference type="EMBL" id="CP045273">
    <property type="protein sequence ID" value="QJX80438.1"/>
    <property type="molecule type" value="Genomic_DNA"/>
</dbReference>
<dbReference type="PROSITE" id="PS51257">
    <property type="entry name" value="PROKAR_LIPOPROTEIN"/>
    <property type="match status" value="1"/>
</dbReference>
<feature type="compositionally biased region" description="Low complexity" evidence="1">
    <location>
        <begin position="26"/>
        <end position="55"/>
    </location>
</feature>
<organism evidence="3 4">
    <name type="scientific">Priestia megaterium</name>
    <name type="common">Bacillus megaterium</name>
    <dbReference type="NCBI Taxonomy" id="1404"/>
    <lineage>
        <taxon>Bacteria</taxon>
        <taxon>Bacillati</taxon>
        <taxon>Bacillota</taxon>
        <taxon>Bacilli</taxon>
        <taxon>Bacillales</taxon>
        <taxon>Bacillaceae</taxon>
        <taxon>Priestia</taxon>
    </lineage>
</organism>
<evidence type="ECO:0000313" key="4">
    <source>
        <dbReference type="Proteomes" id="UP000501076"/>
    </source>
</evidence>
<keyword evidence="2" id="KW-0732">Signal</keyword>
<dbReference type="RefSeq" id="WP_171778428.1">
    <property type="nucleotide sequence ID" value="NZ_CP045273.1"/>
</dbReference>
<evidence type="ECO:0000256" key="1">
    <source>
        <dbReference type="SAM" id="MobiDB-lite"/>
    </source>
</evidence>
<evidence type="ECO:0008006" key="5">
    <source>
        <dbReference type="Google" id="ProtNLM"/>
    </source>
</evidence>
<feature type="chain" id="PRO_5026764103" description="Lipoprotein" evidence="2">
    <location>
        <begin position="24"/>
        <end position="359"/>
    </location>
</feature>
<keyword evidence="3" id="KW-0614">Plasmid</keyword>
<dbReference type="AlphaFoldDB" id="A0A6M6E7D7"/>
<accession>A0A6M6E7D7</accession>